<name>A0A5K3F8I0_MESCO</name>
<protein>
    <submittedName>
        <fullName evidence="1 2">Transmembrane protein</fullName>
    </submittedName>
</protein>
<sequence length="90" mass="10503">MDPRCLHPRMLVPIYSNIPMSIGFACLVSLMWWNEVQHLSEEERARVVEVHRKIREEVKPPASNMMLIVRFVMFTRLGKFPGDSVSSFMP</sequence>
<evidence type="ECO:0000313" key="2">
    <source>
        <dbReference type="WBParaSite" id="MCU_012285-RA"/>
    </source>
</evidence>
<accession>A0A5K3F8I0</accession>
<evidence type="ECO:0000313" key="1">
    <source>
        <dbReference type="WBParaSite" id="MCU_006214-RA"/>
    </source>
</evidence>
<dbReference type="PROSITE" id="PS51257">
    <property type="entry name" value="PROKAR_LIPOPROTEIN"/>
    <property type="match status" value="1"/>
</dbReference>
<proteinExistence type="predicted"/>
<reference evidence="1 2" key="1">
    <citation type="submission" date="2019-11" db="UniProtKB">
        <authorList>
            <consortium name="WormBaseParasite"/>
        </authorList>
    </citation>
    <scope>IDENTIFICATION</scope>
</reference>
<organism evidence="1">
    <name type="scientific">Mesocestoides corti</name>
    <name type="common">Flatworm</name>
    <dbReference type="NCBI Taxonomy" id="53468"/>
    <lineage>
        <taxon>Eukaryota</taxon>
        <taxon>Metazoa</taxon>
        <taxon>Spiralia</taxon>
        <taxon>Lophotrochozoa</taxon>
        <taxon>Platyhelminthes</taxon>
        <taxon>Cestoda</taxon>
        <taxon>Eucestoda</taxon>
        <taxon>Cyclophyllidea</taxon>
        <taxon>Mesocestoididae</taxon>
        <taxon>Mesocestoides</taxon>
    </lineage>
</organism>
<dbReference type="WBParaSite" id="MCU_012285-RA">
    <property type="protein sequence ID" value="MCU_012285-RA"/>
    <property type="gene ID" value="MCU_012285"/>
</dbReference>
<dbReference type="WBParaSite" id="MCU_006214-RA">
    <property type="protein sequence ID" value="MCU_006214-RA"/>
    <property type="gene ID" value="MCU_006214"/>
</dbReference>
<dbReference type="AlphaFoldDB" id="A0A5K3F8I0"/>